<reference evidence="6 7" key="1">
    <citation type="journal article" date="2016" name="Mol. Biol. Evol.">
        <title>Comparative Genomics of Early-Diverging Mushroom-Forming Fungi Provides Insights into the Origins of Lignocellulose Decay Capabilities.</title>
        <authorList>
            <person name="Nagy L.G."/>
            <person name="Riley R."/>
            <person name="Tritt A."/>
            <person name="Adam C."/>
            <person name="Daum C."/>
            <person name="Floudas D."/>
            <person name="Sun H."/>
            <person name="Yadav J.S."/>
            <person name="Pangilinan J."/>
            <person name="Larsson K.H."/>
            <person name="Matsuura K."/>
            <person name="Barry K."/>
            <person name="Labutti K."/>
            <person name="Kuo R."/>
            <person name="Ohm R.A."/>
            <person name="Bhattacharya S.S."/>
            <person name="Shirouzu T."/>
            <person name="Yoshinaga Y."/>
            <person name="Martin F.M."/>
            <person name="Grigoriev I.V."/>
            <person name="Hibbett D.S."/>
        </authorList>
    </citation>
    <scope>NUCLEOTIDE SEQUENCE [LARGE SCALE GENOMIC DNA]</scope>
    <source>
        <strain evidence="6 7">HHB10207 ss-3</strain>
    </source>
</reference>
<keyword evidence="3" id="KW-0862">Zinc</keyword>
<dbReference type="SUPFAM" id="SSF144232">
    <property type="entry name" value="HIT/MYND zinc finger-like"/>
    <property type="match status" value="1"/>
</dbReference>
<gene>
    <name evidence="6" type="ORF">SISSUDRAFT_383880</name>
</gene>
<organism evidence="6 7">
    <name type="scientific">Sistotremastrum suecicum HHB10207 ss-3</name>
    <dbReference type="NCBI Taxonomy" id="1314776"/>
    <lineage>
        <taxon>Eukaryota</taxon>
        <taxon>Fungi</taxon>
        <taxon>Dikarya</taxon>
        <taxon>Basidiomycota</taxon>
        <taxon>Agaricomycotina</taxon>
        <taxon>Agaricomycetes</taxon>
        <taxon>Sistotremastrales</taxon>
        <taxon>Sistotremastraceae</taxon>
        <taxon>Sistotremastrum</taxon>
    </lineage>
</organism>
<evidence type="ECO:0000256" key="3">
    <source>
        <dbReference type="ARBA" id="ARBA00022833"/>
    </source>
</evidence>
<keyword evidence="1" id="KW-0479">Metal-binding</keyword>
<evidence type="ECO:0000256" key="2">
    <source>
        <dbReference type="ARBA" id="ARBA00022771"/>
    </source>
</evidence>
<dbReference type="Gene3D" id="6.10.140.2220">
    <property type="match status" value="1"/>
</dbReference>
<dbReference type="AlphaFoldDB" id="A0A166FUL2"/>
<sequence length="397" mass="45441">MRNCVVCKTPTKKTCHGCTMTPYCSTSCQKKDWIVHIVTCDRPGREITTADRLAAMVLSGNTANKDATLCDYGFLNLSGHDGLAILFGIYREVFTVLDIKPKTLHRWRLEGTRYTNLLKAYEEAGTNVDPAHYAWLRQHPNLFDPPTKDSPAQVWDRDIHAKLWTHIVRMAKGPSRVEMMLEMDTWPPHKQLCWDFYVMIFGESKPTARHPEQSIKFGFCVDDKNHSVPWEGPIRSLYAELIQRCSFDDFCTAFNTSCLVDLMDKHGLKERRLAVPGAADFQRILSQSPYHIPCAWILKTLMHCPPGLQPSLLRPFGFSNCRDGKDGMKLVRFYTTLFDKLDVSISRVQQAAEQDRLHQLTNLPGFTPSAKEKRFLRHALRTENKVIYGSKLPPCYS</sequence>
<evidence type="ECO:0000313" key="7">
    <source>
        <dbReference type="Proteomes" id="UP000076798"/>
    </source>
</evidence>
<keyword evidence="2 4" id="KW-0863">Zinc-finger</keyword>
<dbReference type="OrthoDB" id="4851849at2759"/>
<proteinExistence type="predicted"/>
<evidence type="ECO:0000256" key="1">
    <source>
        <dbReference type="ARBA" id="ARBA00022723"/>
    </source>
</evidence>
<evidence type="ECO:0000259" key="5">
    <source>
        <dbReference type="PROSITE" id="PS50865"/>
    </source>
</evidence>
<evidence type="ECO:0000313" key="6">
    <source>
        <dbReference type="EMBL" id="KZT41011.1"/>
    </source>
</evidence>
<dbReference type="InterPro" id="IPR002893">
    <property type="entry name" value="Znf_MYND"/>
</dbReference>
<accession>A0A166FUL2</accession>
<dbReference type="GO" id="GO:0008270">
    <property type="term" value="F:zinc ion binding"/>
    <property type="evidence" value="ECO:0007669"/>
    <property type="project" value="UniProtKB-KW"/>
</dbReference>
<dbReference type="PROSITE" id="PS01360">
    <property type="entry name" value="ZF_MYND_1"/>
    <property type="match status" value="1"/>
</dbReference>
<evidence type="ECO:0000256" key="4">
    <source>
        <dbReference type="PROSITE-ProRule" id="PRU00134"/>
    </source>
</evidence>
<dbReference type="Proteomes" id="UP000076798">
    <property type="component" value="Unassembled WGS sequence"/>
</dbReference>
<dbReference type="Pfam" id="PF01753">
    <property type="entry name" value="zf-MYND"/>
    <property type="match status" value="1"/>
</dbReference>
<dbReference type="PROSITE" id="PS50865">
    <property type="entry name" value="ZF_MYND_2"/>
    <property type="match status" value="1"/>
</dbReference>
<name>A0A166FUL2_9AGAM</name>
<dbReference type="STRING" id="1314776.A0A166FUL2"/>
<keyword evidence="7" id="KW-1185">Reference proteome</keyword>
<protein>
    <recommendedName>
        <fullName evidence="5">MYND-type domain-containing protein</fullName>
    </recommendedName>
</protein>
<feature type="domain" description="MYND-type" evidence="5">
    <location>
        <begin position="4"/>
        <end position="40"/>
    </location>
</feature>
<dbReference type="EMBL" id="KV428025">
    <property type="protein sequence ID" value="KZT41011.1"/>
    <property type="molecule type" value="Genomic_DNA"/>
</dbReference>